<feature type="compositionally biased region" description="Polar residues" evidence="1">
    <location>
        <begin position="384"/>
        <end position="406"/>
    </location>
</feature>
<accession>A0ABD0M168</accession>
<feature type="region of interest" description="Disordered" evidence="1">
    <location>
        <begin position="384"/>
        <end position="440"/>
    </location>
</feature>
<proteinExistence type="predicted"/>
<evidence type="ECO:0000313" key="3">
    <source>
        <dbReference type="EMBL" id="KAK7505481.1"/>
    </source>
</evidence>
<keyword evidence="4" id="KW-1185">Reference proteome</keyword>
<name>A0ABD0M168_9CAEN</name>
<feature type="signal peptide" evidence="2">
    <location>
        <begin position="1"/>
        <end position="21"/>
    </location>
</feature>
<evidence type="ECO:0000256" key="2">
    <source>
        <dbReference type="SAM" id="SignalP"/>
    </source>
</evidence>
<evidence type="ECO:0000256" key="1">
    <source>
        <dbReference type="SAM" id="MobiDB-lite"/>
    </source>
</evidence>
<organism evidence="3 4">
    <name type="scientific">Batillaria attramentaria</name>
    <dbReference type="NCBI Taxonomy" id="370345"/>
    <lineage>
        <taxon>Eukaryota</taxon>
        <taxon>Metazoa</taxon>
        <taxon>Spiralia</taxon>
        <taxon>Lophotrochozoa</taxon>
        <taxon>Mollusca</taxon>
        <taxon>Gastropoda</taxon>
        <taxon>Caenogastropoda</taxon>
        <taxon>Sorbeoconcha</taxon>
        <taxon>Cerithioidea</taxon>
        <taxon>Batillariidae</taxon>
        <taxon>Batillaria</taxon>
    </lineage>
</organism>
<protein>
    <submittedName>
        <fullName evidence="3">Uncharacterized protein</fullName>
    </submittedName>
</protein>
<dbReference type="EMBL" id="JACVVK020000010">
    <property type="protein sequence ID" value="KAK7505481.1"/>
    <property type="molecule type" value="Genomic_DNA"/>
</dbReference>
<gene>
    <name evidence="3" type="ORF">BaRGS_00003226</name>
</gene>
<keyword evidence="2" id="KW-0732">Signal</keyword>
<feature type="chain" id="PRO_5044893853" evidence="2">
    <location>
        <begin position="22"/>
        <end position="459"/>
    </location>
</feature>
<comment type="caution">
    <text evidence="3">The sequence shown here is derived from an EMBL/GenBank/DDBJ whole genome shotgun (WGS) entry which is preliminary data.</text>
</comment>
<sequence length="459" mass="49997">MTSKTPALSVVVAELASWILAWKEEDESETTQSLSVRIKAVSQDEDTHLLCHLKEGQLDKLKALVLHVQCVSEEHHFVVVTCKPSGEPGERAVVSGVCVKLTPGEHGLQVHTAEMDLRASGDRDDAPGTHIHLRVRLSFVMKVDGQASRSNFKRKASLTSTVYVGCGDRPIVGQRDLQFQCLACFASSGQSSGRQRDKGGTGTVRFYSPCGIPLVTDLGIGIGVEPLAVVDWRKFGFIGKPEGDSSAAQGNLVADDLSRLPSWARSGNFVLLLAFLVSFTDTSVCGREYLERIRELHMGVSDKAVSDAADESLRDLFREADTDVHRAENSLDVFIPIISESLATIFTRSVSPSFRAAVQKHFKVSNGKALELDLRHSLWNLLDSGNPSRPANQTRPENRMPSTPQVDSAVDEWEGDDGSAAGTEGDPATSAPVTEHLSDFGEDEAWFSQMELELADHFP</sequence>
<evidence type="ECO:0000313" key="4">
    <source>
        <dbReference type="Proteomes" id="UP001519460"/>
    </source>
</evidence>
<reference evidence="3 4" key="1">
    <citation type="journal article" date="2023" name="Sci. Data">
        <title>Genome assembly of the Korean intertidal mud-creeper Batillaria attramentaria.</title>
        <authorList>
            <person name="Patra A.K."/>
            <person name="Ho P.T."/>
            <person name="Jun S."/>
            <person name="Lee S.J."/>
            <person name="Kim Y."/>
            <person name="Won Y.J."/>
        </authorList>
    </citation>
    <scope>NUCLEOTIDE SEQUENCE [LARGE SCALE GENOMIC DNA]</scope>
    <source>
        <strain evidence="3">Wonlab-2016</strain>
    </source>
</reference>
<dbReference type="AlphaFoldDB" id="A0ABD0M168"/>
<dbReference type="Proteomes" id="UP001519460">
    <property type="component" value="Unassembled WGS sequence"/>
</dbReference>